<protein>
    <submittedName>
        <fullName evidence="1">Uncharacterized protein</fullName>
    </submittedName>
</protein>
<accession>A0ABT5NDM8</accession>
<keyword evidence="2" id="KW-1185">Reference proteome</keyword>
<reference evidence="1" key="1">
    <citation type="submission" date="2022-05" db="EMBL/GenBank/DDBJ databases">
        <title>Novel Pseudomonas spp. Isolated from a Rainbow Trout Aquaculture Facility.</title>
        <authorList>
            <person name="Testerman T."/>
            <person name="Graf J."/>
        </authorList>
    </citation>
    <scope>NUCLEOTIDE SEQUENCE</scope>
    <source>
        <strain evidence="1">ID1050</strain>
    </source>
</reference>
<dbReference type="RefSeq" id="WP_273865842.1">
    <property type="nucleotide sequence ID" value="NZ_JAMDHE010000013.1"/>
</dbReference>
<dbReference type="Proteomes" id="UP001148189">
    <property type="component" value="Unassembled WGS sequence"/>
</dbReference>
<name>A0ABT5NDM8_9PSED</name>
<sequence>MMAGGQLTTTQVTHFPDMLRVPPISKEGLMQISAVCAACGSKMLVIPDEGEADQMVRCSECNADIGDKAAVTAKLREAAQKEADKLVQDMKKRLGKAFKSR</sequence>
<organism evidence="1 2">
    <name type="scientific">Pseudomonas shahriarae</name>
    <dbReference type="NCBI Taxonomy" id="2745512"/>
    <lineage>
        <taxon>Bacteria</taxon>
        <taxon>Pseudomonadati</taxon>
        <taxon>Pseudomonadota</taxon>
        <taxon>Gammaproteobacteria</taxon>
        <taxon>Pseudomonadales</taxon>
        <taxon>Pseudomonadaceae</taxon>
        <taxon>Pseudomonas</taxon>
    </lineage>
</organism>
<evidence type="ECO:0000313" key="2">
    <source>
        <dbReference type="Proteomes" id="UP001148189"/>
    </source>
</evidence>
<comment type="caution">
    <text evidence="1">The sequence shown here is derived from an EMBL/GenBank/DDBJ whole genome shotgun (WGS) entry which is preliminary data.</text>
</comment>
<evidence type="ECO:0000313" key="1">
    <source>
        <dbReference type="EMBL" id="MDD0985777.1"/>
    </source>
</evidence>
<gene>
    <name evidence="1" type="ORF">M5G21_12550</name>
</gene>
<proteinExistence type="predicted"/>
<dbReference type="EMBL" id="JAMDHD010000020">
    <property type="protein sequence ID" value="MDD0985777.1"/>
    <property type="molecule type" value="Genomic_DNA"/>
</dbReference>